<accession>V3YZP5</accession>
<dbReference type="PRINTS" id="PR01176">
    <property type="entry name" value="GABABRECEPTR"/>
</dbReference>
<dbReference type="PANTHER" id="PTHR10519">
    <property type="entry name" value="GABA-B RECEPTOR"/>
    <property type="match status" value="1"/>
</dbReference>
<dbReference type="STRING" id="225164.V3YZP5"/>
<keyword evidence="4 19" id="KW-0812">Transmembrane</keyword>
<dbReference type="OMA" id="NTHEVLY"/>
<keyword evidence="15" id="KW-0628">Postsynaptic cell membrane</keyword>
<evidence type="ECO:0000256" key="4">
    <source>
        <dbReference type="ARBA" id="ARBA00022692"/>
    </source>
</evidence>
<evidence type="ECO:0000256" key="10">
    <source>
        <dbReference type="ARBA" id="ARBA00023136"/>
    </source>
</evidence>
<evidence type="ECO:0000256" key="11">
    <source>
        <dbReference type="ARBA" id="ARBA00023157"/>
    </source>
</evidence>
<proteinExistence type="inferred from homology"/>
<keyword evidence="12" id="KW-0675">Receptor</keyword>
<feature type="transmembrane region" description="Helical" evidence="19">
    <location>
        <begin position="559"/>
        <end position="580"/>
    </location>
</feature>
<feature type="transmembrane region" description="Helical" evidence="19">
    <location>
        <begin position="615"/>
        <end position="637"/>
    </location>
</feature>
<evidence type="ECO:0000256" key="14">
    <source>
        <dbReference type="ARBA" id="ARBA00023224"/>
    </source>
</evidence>
<dbReference type="FunFam" id="3.40.50.2300:FF:000063">
    <property type="entry name" value="Gamma-aminobutyric acid type B receptor subunit"/>
    <property type="match status" value="1"/>
</dbReference>
<comment type="similarity">
    <text evidence="1">Belongs to the G-protein coupled receptor 3 family. GABA-B receptor subfamily.</text>
</comment>
<keyword evidence="14" id="KW-0807">Transducer</keyword>
<gene>
    <name evidence="22" type="ORF">LOTGIDRAFT_133032</name>
</gene>
<evidence type="ECO:0000256" key="3">
    <source>
        <dbReference type="ARBA" id="ARBA00022553"/>
    </source>
</evidence>
<feature type="signal peptide" evidence="20">
    <location>
        <begin position="1"/>
        <end position="16"/>
    </location>
</feature>
<keyword evidence="11" id="KW-1015">Disulfide bond</keyword>
<dbReference type="HOGENOM" id="CLU_005240_2_0_1"/>
<feature type="transmembrane region" description="Helical" evidence="19">
    <location>
        <begin position="657"/>
        <end position="675"/>
    </location>
</feature>
<dbReference type="Gene3D" id="3.40.50.2300">
    <property type="match status" value="2"/>
</dbReference>
<dbReference type="FunFam" id="3.40.50.2300:FF:000379">
    <property type="entry name" value="Gamma-aminobutyric acid B receptor"/>
    <property type="match status" value="1"/>
</dbReference>
<dbReference type="RefSeq" id="XP_009065710.1">
    <property type="nucleotide sequence ID" value="XM_009067462.1"/>
</dbReference>
<dbReference type="InterPro" id="IPR028082">
    <property type="entry name" value="Peripla_BP_I"/>
</dbReference>
<organism evidence="22 23">
    <name type="scientific">Lottia gigantea</name>
    <name type="common">Giant owl limpet</name>
    <dbReference type="NCBI Taxonomy" id="225164"/>
    <lineage>
        <taxon>Eukaryota</taxon>
        <taxon>Metazoa</taxon>
        <taxon>Spiralia</taxon>
        <taxon>Lophotrochozoa</taxon>
        <taxon>Mollusca</taxon>
        <taxon>Gastropoda</taxon>
        <taxon>Patellogastropoda</taxon>
        <taxon>Lottioidea</taxon>
        <taxon>Lottiidae</taxon>
        <taxon>Lottia</taxon>
    </lineage>
</organism>
<dbReference type="KEGG" id="lgi:LOTGIDRAFT_133032"/>
<dbReference type="CDD" id="cd15047">
    <property type="entry name" value="7tmC_GABA-B-like"/>
    <property type="match status" value="1"/>
</dbReference>
<dbReference type="InterPro" id="IPR001828">
    <property type="entry name" value="ANF_lig-bd_rcpt"/>
</dbReference>
<evidence type="ECO:0000256" key="13">
    <source>
        <dbReference type="ARBA" id="ARBA00023180"/>
    </source>
</evidence>
<evidence type="ECO:0000256" key="8">
    <source>
        <dbReference type="ARBA" id="ARBA00023040"/>
    </source>
</evidence>
<evidence type="ECO:0000256" key="19">
    <source>
        <dbReference type="SAM" id="Phobius"/>
    </source>
</evidence>
<evidence type="ECO:0000256" key="5">
    <source>
        <dbReference type="ARBA" id="ARBA00022729"/>
    </source>
</evidence>
<evidence type="ECO:0000256" key="1">
    <source>
        <dbReference type="ARBA" id="ARBA00008991"/>
    </source>
</evidence>
<evidence type="ECO:0000256" key="18">
    <source>
        <dbReference type="ARBA" id="ARBA00083903"/>
    </source>
</evidence>
<keyword evidence="6 19" id="KW-1133">Transmembrane helix</keyword>
<dbReference type="InterPro" id="IPR002455">
    <property type="entry name" value="GPCR3_GABA-B"/>
</dbReference>
<reference evidence="22 23" key="1">
    <citation type="journal article" date="2013" name="Nature">
        <title>Insights into bilaterian evolution from three spiralian genomes.</title>
        <authorList>
            <person name="Simakov O."/>
            <person name="Marletaz F."/>
            <person name="Cho S.J."/>
            <person name="Edsinger-Gonzales E."/>
            <person name="Havlak P."/>
            <person name="Hellsten U."/>
            <person name="Kuo D.H."/>
            <person name="Larsson T."/>
            <person name="Lv J."/>
            <person name="Arendt D."/>
            <person name="Savage R."/>
            <person name="Osoegawa K."/>
            <person name="de Jong P."/>
            <person name="Grimwood J."/>
            <person name="Chapman J.A."/>
            <person name="Shapiro H."/>
            <person name="Aerts A."/>
            <person name="Otillar R.P."/>
            <person name="Terry A.Y."/>
            <person name="Boore J.L."/>
            <person name="Grigoriev I.V."/>
            <person name="Lindberg D.R."/>
            <person name="Seaver E.C."/>
            <person name="Weisblat D.A."/>
            <person name="Putnam N.H."/>
            <person name="Rokhsar D.S."/>
        </authorList>
    </citation>
    <scope>NUCLEOTIDE SEQUENCE [LARGE SCALE GENOMIC DNA]</scope>
</reference>
<feature type="domain" description="G-protein coupled receptors family 3 profile" evidence="21">
    <location>
        <begin position="448"/>
        <end position="710"/>
    </location>
</feature>
<evidence type="ECO:0000256" key="9">
    <source>
        <dbReference type="ARBA" id="ARBA00023054"/>
    </source>
</evidence>
<evidence type="ECO:0000256" key="15">
    <source>
        <dbReference type="ARBA" id="ARBA00023257"/>
    </source>
</evidence>
<keyword evidence="3" id="KW-0597">Phosphoprotein</keyword>
<keyword evidence="10 19" id="KW-0472">Membrane</keyword>
<dbReference type="InterPro" id="IPR017978">
    <property type="entry name" value="GPCR_3_C"/>
</dbReference>
<keyword evidence="13" id="KW-0325">Glycoprotein</keyword>
<sequence length="715" mass="80382">MLLVFVLTTCLRAISALDDLYILGLFPFDGIAWRGGYGMLTSAEIAIEHVNKHDYILPGYRLNLIYNNTMCDPGQGIKVMYDNLYSPPTKLLIIGAGCSPVSEATAQASHLWNLVQMSYVSLSPSLSDKLRFPFFFRTTAPDVVVNPARIDIFKQFGWSQVSTIHQSFELFSTVTENLNELMKEANLTIVRSEIFTQDPEVQVKNLMENDARIIVGGFYADKARKIFCEAYKEGLYGSKVVWILVGWYDDDWWKTPDPNVDCTVEELSAAVEGYIAIDHIYLNPKNTPSISGVTPEEFQTIFNNRTNNENIFGKKLSPLAYDTIWAIALGLNETIEDLARNDTQKNLTDFTYTDSEFGHILLENMKKVNFQGIKGPIYFDENHDAVSLLRIVRIQGGVKETIGIYNPTLTTDVKIEWLPETPVVWAGGLPPKDSTIVYYETVVLSFSIYVAFCCISGIGMVLAIVFLMFNIMYRNARVVKMSSPRLNNLILIGCILIYITVFLYNTTENHSSLICQAKIFLMTVGFSLAFGALFAKTWRVHVIFTNATKQKKIVKDIQLVFMVLGLTSINLVVLIVWAILHPIIVVTNDLPKEVNEVDDYEIRKDYSACTSENEIYYTGTLFGIQGILMLLGAFLAWETRKVKIEALNDSKLIGVCIYNVVVLSILGVTVSFALGDNINLRYSLDSAVVLLATTVTECLIFVPKVSINLIFRLFT</sequence>
<feature type="chain" id="PRO_5004717598" description="Gamma-aminobutyric acid type B receptor subunit 2" evidence="20">
    <location>
        <begin position="17"/>
        <end position="715"/>
    </location>
</feature>
<protein>
    <recommendedName>
        <fullName evidence="17">Gamma-aminobutyric acid type B receptor subunit 2</fullName>
    </recommendedName>
    <alternativeName>
        <fullName evidence="18">G-protein coupled receptor 51</fullName>
    </alternativeName>
</protein>
<dbReference type="PROSITE" id="PS50259">
    <property type="entry name" value="G_PROTEIN_RECEP_F3_4"/>
    <property type="match status" value="1"/>
</dbReference>
<evidence type="ECO:0000256" key="12">
    <source>
        <dbReference type="ARBA" id="ARBA00023170"/>
    </source>
</evidence>
<keyword evidence="7" id="KW-0770">Synapse</keyword>
<keyword evidence="9" id="KW-0175">Coiled coil</keyword>
<evidence type="ECO:0000256" key="7">
    <source>
        <dbReference type="ARBA" id="ARBA00023018"/>
    </source>
</evidence>
<dbReference type="GO" id="GO:0045211">
    <property type="term" value="C:postsynaptic membrane"/>
    <property type="evidence" value="ECO:0007669"/>
    <property type="project" value="UniProtKB-SubCell"/>
</dbReference>
<comment type="subcellular location">
    <subcellularLocation>
        <location evidence="16">Postsynaptic cell membrane</location>
        <topology evidence="16">Multi-pass membrane protein</topology>
    </subcellularLocation>
</comment>
<dbReference type="PRINTS" id="PR01177">
    <property type="entry name" value="GABAB1RECPTR"/>
</dbReference>
<dbReference type="Pfam" id="PF00003">
    <property type="entry name" value="7tm_3"/>
    <property type="match status" value="1"/>
</dbReference>
<evidence type="ECO:0000256" key="20">
    <source>
        <dbReference type="SAM" id="SignalP"/>
    </source>
</evidence>
<evidence type="ECO:0000313" key="23">
    <source>
        <dbReference type="Proteomes" id="UP000030746"/>
    </source>
</evidence>
<name>V3YZP5_LOTGI</name>
<feature type="transmembrane region" description="Helical" evidence="19">
    <location>
        <begin position="446"/>
        <end position="469"/>
    </location>
</feature>
<evidence type="ECO:0000259" key="21">
    <source>
        <dbReference type="PROSITE" id="PS50259"/>
    </source>
</evidence>
<dbReference type="CTD" id="20233378"/>
<evidence type="ECO:0000256" key="2">
    <source>
        <dbReference type="ARBA" id="ARBA00022475"/>
    </source>
</evidence>
<dbReference type="OrthoDB" id="10056676at2759"/>
<dbReference type="GeneID" id="20233378"/>
<dbReference type="GO" id="GO:0007214">
    <property type="term" value="P:gamma-aminobutyric acid signaling pathway"/>
    <property type="evidence" value="ECO:0007669"/>
    <property type="project" value="TreeGrafter"/>
</dbReference>
<evidence type="ECO:0000256" key="6">
    <source>
        <dbReference type="ARBA" id="ARBA00022989"/>
    </source>
</evidence>
<keyword evidence="23" id="KW-1185">Reference proteome</keyword>
<dbReference type="AlphaFoldDB" id="V3YZP5"/>
<evidence type="ECO:0000313" key="22">
    <source>
        <dbReference type="EMBL" id="ESO83683.1"/>
    </source>
</evidence>
<dbReference type="Proteomes" id="UP000030746">
    <property type="component" value="Unassembled WGS sequence"/>
</dbReference>
<dbReference type="EMBL" id="KB203629">
    <property type="protein sequence ID" value="ESO83683.1"/>
    <property type="molecule type" value="Genomic_DNA"/>
</dbReference>
<feature type="transmembrane region" description="Helical" evidence="19">
    <location>
        <begin position="519"/>
        <end position="538"/>
    </location>
</feature>
<dbReference type="GO" id="GO:0004965">
    <property type="term" value="F:G protein-coupled GABA receptor activity"/>
    <property type="evidence" value="ECO:0007669"/>
    <property type="project" value="InterPro"/>
</dbReference>
<evidence type="ECO:0000256" key="16">
    <source>
        <dbReference type="ARBA" id="ARBA00034104"/>
    </source>
</evidence>
<dbReference type="CDD" id="cd06366">
    <property type="entry name" value="PBP1_GABAb_receptor"/>
    <property type="match status" value="1"/>
</dbReference>
<dbReference type="Pfam" id="PF01094">
    <property type="entry name" value="ANF_receptor"/>
    <property type="match status" value="1"/>
</dbReference>
<dbReference type="GO" id="GO:0038039">
    <property type="term" value="C:G protein-coupled receptor heterodimeric complex"/>
    <property type="evidence" value="ECO:0007669"/>
    <property type="project" value="TreeGrafter"/>
</dbReference>
<dbReference type="FunFam" id="3.40.50.2300:FF:000072">
    <property type="entry name" value="Gamma-aminobutyric acid type B receptor subunit 2"/>
    <property type="match status" value="1"/>
</dbReference>
<evidence type="ECO:0000256" key="17">
    <source>
        <dbReference type="ARBA" id="ARBA00073785"/>
    </source>
</evidence>
<dbReference type="SUPFAM" id="SSF53822">
    <property type="entry name" value="Periplasmic binding protein-like I"/>
    <property type="match status" value="1"/>
</dbReference>
<feature type="transmembrane region" description="Helical" evidence="19">
    <location>
        <begin position="687"/>
        <end position="711"/>
    </location>
</feature>
<feature type="transmembrane region" description="Helical" evidence="19">
    <location>
        <begin position="489"/>
        <end position="507"/>
    </location>
</feature>
<keyword evidence="8" id="KW-0297">G-protein coupled receptor</keyword>
<keyword evidence="2" id="KW-1003">Cell membrane</keyword>
<keyword evidence="5 20" id="KW-0732">Signal</keyword>
<dbReference type="PANTHER" id="PTHR10519:SF20">
    <property type="entry name" value="G-PROTEIN COUPLED RECEPTOR 156-RELATED"/>
    <property type="match status" value="1"/>
</dbReference>